<dbReference type="InterPro" id="IPR036881">
    <property type="entry name" value="Glyco_hydro_3_C_sf"/>
</dbReference>
<name>A0A060BLU8_9HYPH</name>
<comment type="similarity">
    <text evidence="1">Belongs to the glycosyl hydrolase 3 family.</text>
</comment>
<dbReference type="Pfam" id="PF01915">
    <property type="entry name" value="Glyco_hydro_3_C"/>
    <property type="match status" value="1"/>
</dbReference>
<dbReference type="Gene3D" id="3.40.50.1700">
    <property type="entry name" value="Glycoside hydrolase family 3 C-terminal domain"/>
    <property type="match status" value="1"/>
</dbReference>
<dbReference type="PANTHER" id="PTHR42715">
    <property type="entry name" value="BETA-GLUCOSIDASE"/>
    <property type="match status" value="1"/>
</dbReference>
<dbReference type="AlphaFoldDB" id="A0A060BLU8"/>
<evidence type="ECO:0000313" key="4">
    <source>
        <dbReference type="EMBL" id="AIA83849.1"/>
    </source>
</evidence>
<dbReference type="InterPro" id="IPR050288">
    <property type="entry name" value="Cellulose_deg_GH3"/>
</dbReference>
<keyword evidence="2" id="KW-0378">Hydrolase</keyword>
<feature type="non-terminal residue" evidence="4">
    <location>
        <position position="1"/>
    </location>
</feature>
<evidence type="ECO:0000256" key="2">
    <source>
        <dbReference type="ARBA" id="ARBA00022801"/>
    </source>
</evidence>
<reference evidence="4" key="1">
    <citation type="journal article" date="2013" name="Environ. Microbiol.">
        <title>Seasonally variable intestinal metagenomes of the red palm weevil (Rhynchophorus ferrugineus).</title>
        <authorList>
            <person name="Jia S."/>
            <person name="Zhang X."/>
            <person name="Zhang G."/>
            <person name="Yin A."/>
            <person name="Zhang S."/>
            <person name="Li F."/>
            <person name="Wang L."/>
            <person name="Zhao D."/>
            <person name="Yun Q."/>
            <person name="Tala"/>
            <person name="Wang J."/>
            <person name="Sun G."/>
            <person name="Baabdullah M."/>
            <person name="Yu X."/>
            <person name="Hu S."/>
            <person name="Al-Mssallem I.S."/>
            <person name="Yu J."/>
        </authorList>
    </citation>
    <scope>NUCLEOTIDE SEQUENCE</scope>
</reference>
<accession>A0A060BLU8</accession>
<evidence type="ECO:0000259" key="3">
    <source>
        <dbReference type="Pfam" id="PF01915"/>
    </source>
</evidence>
<dbReference type="GO" id="GO:0004553">
    <property type="term" value="F:hydrolase activity, hydrolyzing O-glycosyl compounds"/>
    <property type="evidence" value="ECO:0007669"/>
    <property type="project" value="InterPro"/>
</dbReference>
<dbReference type="PANTHER" id="PTHR42715:SF10">
    <property type="entry name" value="BETA-GLUCOSIDASE"/>
    <property type="match status" value="1"/>
</dbReference>
<dbReference type="EMBL" id="KF116604">
    <property type="protein sequence ID" value="AIA83849.1"/>
    <property type="molecule type" value="Genomic_DNA"/>
</dbReference>
<dbReference type="GO" id="GO:0005975">
    <property type="term" value="P:carbohydrate metabolic process"/>
    <property type="evidence" value="ECO:0007669"/>
    <property type="project" value="InterPro"/>
</dbReference>
<dbReference type="InterPro" id="IPR002772">
    <property type="entry name" value="Glyco_hydro_3_C"/>
</dbReference>
<proteinExistence type="inferred from homology"/>
<evidence type="ECO:0000256" key="1">
    <source>
        <dbReference type="ARBA" id="ARBA00005336"/>
    </source>
</evidence>
<protein>
    <submittedName>
        <fullName evidence="4">Glyco_hydro_3_C</fullName>
    </submittedName>
</protein>
<feature type="non-terminal residue" evidence="4">
    <location>
        <position position="107"/>
    </location>
</feature>
<feature type="domain" description="Glycoside hydrolase family 3 C-terminal" evidence="3">
    <location>
        <begin position="18"/>
        <end position="79"/>
    </location>
</feature>
<organism evidence="4">
    <name type="scientific">uncultured Rhizobium sp</name>
    <dbReference type="NCBI Taxonomy" id="155567"/>
    <lineage>
        <taxon>Bacteria</taxon>
        <taxon>Pseudomonadati</taxon>
        <taxon>Pseudomonadota</taxon>
        <taxon>Alphaproteobacteria</taxon>
        <taxon>Hyphomicrobiales</taxon>
        <taxon>Rhizobiaceae</taxon>
        <taxon>Rhizobium/Agrobacterium group</taxon>
        <taxon>Rhizobium</taxon>
        <taxon>environmental samples</taxon>
    </lineage>
</organism>
<dbReference type="SUPFAM" id="SSF52279">
    <property type="entry name" value="Beta-D-glucan exohydrolase, C-terminal domain"/>
    <property type="match status" value="1"/>
</dbReference>
<sequence>GDLDENHDLSVKAAAESIVLLKNDGILPLAAGAKRIVVVGAAAKAPIIQGSGSATTNPYKVSVPLDEIRLVAGSDAKVDFSPAMPRKARPIHHCMMPPSPAQREPMP</sequence>